<dbReference type="InterPro" id="IPR029069">
    <property type="entry name" value="HotDog_dom_sf"/>
</dbReference>
<comment type="similarity">
    <text evidence="1">Belongs to the thioesterase PaaI family.</text>
</comment>
<dbReference type="InterPro" id="IPR003736">
    <property type="entry name" value="PAAI_dom"/>
</dbReference>
<keyword evidence="5" id="KW-1185">Reference proteome</keyword>
<dbReference type="SUPFAM" id="SSF54637">
    <property type="entry name" value="Thioesterase/thiol ester dehydrase-isomerase"/>
    <property type="match status" value="1"/>
</dbReference>
<sequence length="154" mass="16250">MTTKITIPEIQAILDAELPLVDILGMQVEDVAAGACRVRMRFKPDLVRPGGTVAGPAMMALADLAMYVVVLSLIGPVELAVTTNLNINFLRKPGPRDMIAEGRILKAGKRLAVVEVDLYSEGEEGMVAHVTGTYSIPPQDKAPTIAQLTGAAGA</sequence>
<dbReference type="OrthoDB" id="9805304at2"/>
<feature type="domain" description="Thioesterase" evidence="3">
    <location>
        <begin position="50"/>
        <end position="124"/>
    </location>
</feature>
<dbReference type="PANTHER" id="PTHR21660:SF1">
    <property type="entry name" value="ACYL-COENZYME A THIOESTERASE 13"/>
    <property type="match status" value="1"/>
</dbReference>
<dbReference type="Proteomes" id="UP000219621">
    <property type="component" value="Unassembled WGS sequence"/>
</dbReference>
<evidence type="ECO:0000313" key="5">
    <source>
        <dbReference type="Proteomes" id="UP000219621"/>
    </source>
</evidence>
<evidence type="ECO:0000259" key="3">
    <source>
        <dbReference type="Pfam" id="PF03061"/>
    </source>
</evidence>
<proteinExistence type="inferred from homology"/>
<dbReference type="EMBL" id="OCNJ01000007">
    <property type="protein sequence ID" value="SOD97872.1"/>
    <property type="molecule type" value="Genomic_DNA"/>
</dbReference>
<dbReference type="PANTHER" id="PTHR21660">
    <property type="entry name" value="THIOESTERASE SUPERFAMILY MEMBER-RELATED"/>
    <property type="match status" value="1"/>
</dbReference>
<gene>
    <name evidence="4" type="ORF">SAMN05421508_107112</name>
</gene>
<organism evidence="4 5">
    <name type="scientific">Caenispirillum bisanense</name>
    <dbReference type="NCBI Taxonomy" id="414052"/>
    <lineage>
        <taxon>Bacteria</taxon>
        <taxon>Pseudomonadati</taxon>
        <taxon>Pseudomonadota</taxon>
        <taxon>Alphaproteobacteria</taxon>
        <taxon>Rhodospirillales</taxon>
        <taxon>Novispirillaceae</taxon>
        <taxon>Caenispirillum</taxon>
    </lineage>
</organism>
<dbReference type="CDD" id="cd03443">
    <property type="entry name" value="PaaI_thioesterase"/>
    <property type="match status" value="1"/>
</dbReference>
<dbReference type="Gene3D" id="3.10.129.10">
    <property type="entry name" value="Hotdog Thioesterase"/>
    <property type="match status" value="1"/>
</dbReference>
<evidence type="ECO:0000313" key="4">
    <source>
        <dbReference type="EMBL" id="SOD97872.1"/>
    </source>
</evidence>
<accession>A0A286GQU6</accession>
<keyword evidence="2" id="KW-0378">Hydrolase</keyword>
<dbReference type="RefSeq" id="WP_097280218.1">
    <property type="nucleotide sequence ID" value="NZ_OCNJ01000007.1"/>
</dbReference>
<dbReference type="GO" id="GO:0047617">
    <property type="term" value="F:fatty acyl-CoA hydrolase activity"/>
    <property type="evidence" value="ECO:0007669"/>
    <property type="project" value="InterPro"/>
</dbReference>
<protein>
    <submittedName>
        <fullName evidence="4">Uncharacterized domain 1-containing protein</fullName>
    </submittedName>
</protein>
<dbReference type="NCBIfam" id="TIGR00369">
    <property type="entry name" value="unchar_dom_1"/>
    <property type="match status" value="1"/>
</dbReference>
<evidence type="ECO:0000256" key="2">
    <source>
        <dbReference type="ARBA" id="ARBA00022801"/>
    </source>
</evidence>
<reference evidence="4 5" key="1">
    <citation type="submission" date="2017-09" db="EMBL/GenBank/DDBJ databases">
        <authorList>
            <person name="Ehlers B."/>
            <person name="Leendertz F.H."/>
        </authorList>
    </citation>
    <scope>NUCLEOTIDE SEQUENCE [LARGE SCALE GENOMIC DNA]</scope>
    <source>
        <strain evidence="4 5">USBA 140</strain>
    </source>
</reference>
<dbReference type="Pfam" id="PF03061">
    <property type="entry name" value="4HBT"/>
    <property type="match status" value="1"/>
</dbReference>
<name>A0A286GQU6_9PROT</name>
<evidence type="ECO:0000256" key="1">
    <source>
        <dbReference type="ARBA" id="ARBA00008324"/>
    </source>
</evidence>
<dbReference type="InterPro" id="IPR006683">
    <property type="entry name" value="Thioestr_dom"/>
</dbReference>
<dbReference type="AlphaFoldDB" id="A0A286GQU6"/>
<dbReference type="InterPro" id="IPR039298">
    <property type="entry name" value="ACOT13"/>
</dbReference>